<feature type="compositionally biased region" description="Pro residues" evidence="1">
    <location>
        <begin position="1"/>
        <end position="10"/>
    </location>
</feature>
<feature type="compositionally biased region" description="Basic and acidic residues" evidence="1">
    <location>
        <begin position="397"/>
        <end position="419"/>
    </location>
</feature>
<gene>
    <name evidence="2" type="ORF">LSCM1_00688</name>
</gene>
<feature type="compositionally biased region" description="Basic and acidic residues" evidence="1">
    <location>
        <begin position="116"/>
        <end position="136"/>
    </location>
</feature>
<accession>A0A836KGB9</accession>
<feature type="compositionally biased region" description="Polar residues" evidence="1">
    <location>
        <begin position="422"/>
        <end position="431"/>
    </location>
</feature>
<protein>
    <submittedName>
        <fullName evidence="2">Uncharacterized protein</fullName>
    </submittedName>
</protein>
<dbReference type="OrthoDB" id="267742at2759"/>
<organism evidence="2 3">
    <name type="scientific">Leishmania martiniquensis</name>
    <dbReference type="NCBI Taxonomy" id="1580590"/>
    <lineage>
        <taxon>Eukaryota</taxon>
        <taxon>Discoba</taxon>
        <taxon>Euglenozoa</taxon>
        <taxon>Kinetoplastea</taxon>
        <taxon>Metakinetoplastina</taxon>
        <taxon>Trypanosomatida</taxon>
        <taxon>Trypanosomatidae</taxon>
        <taxon>Leishmaniinae</taxon>
        <taxon>Leishmania</taxon>
    </lineage>
</organism>
<dbReference type="RefSeq" id="XP_067174435.1">
    <property type="nucleotide sequence ID" value="XM_067318330.1"/>
</dbReference>
<feature type="region of interest" description="Disordered" evidence="1">
    <location>
        <begin position="385"/>
        <end position="464"/>
    </location>
</feature>
<feature type="region of interest" description="Disordered" evidence="1">
    <location>
        <begin position="312"/>
        <end position="351"/>
    </location>
</feature>
<feature type="region of interest" description="Disordered" evidence="1">
    <location>
        <begin position="262"/>
        <end position="283"/>
    </location>
</feature>
<feature type="compositionally biased region" description="Low complexity" evidence="1">
    <location>
        <begin position="264"/>
        <end position="279"/>
    </location>
</feature>
<evidence type="ECO:0000256" key="1">
    <source>
        <dbReference type="SAM" id="MobiDB-lite"/>
    </source>
</evidence>
<feature type="region of interest" description="Disordered" evidence="1">
    <location>
        <begin position="79"/>
        <end position="98"/>
    </location>
</feature>
<reference evidence="2 3" key="1">
    <citation type="submission" date="2021-03" db="EMBL/GenBank/DDBJ databases">
        <title>Leishmania (Mundinia) martiniquensis Genome sequencing and assembly.</title>
        <authorList>
            <person name="Almutairi H."/>
            <person name="Gatherer D."/>
        </authorList>
    </citation>
    <scope>NUCLEOTIDE SEQUENCE [LARGE SCALE GENOMIC DNA]</scope>
    <source>
        <strain evidence="2">LSCM1</strain>
    </source>
</reference>
<name>A0A836KGB9_9TRYP</name>
<dbReference type="GeneID" id="92510842"/>
<keyword evidence="3" id="KW-1185">Reference proteome</keyword>
<dbReference type="AlphaFoldDB" id="A0A836KGB9"/>
<feature type="compositionally biased region" description="Polar residues" evidence="1">
    <location>
        <begin position="446"/>
        <end position="457"/>
    </location>
</feature>
<evidence type="ECO:0000313" key="2">
    <source>
        <dbReference type="EMBL" id="KAG5464498.1"/>
    </source>
</evidence>
<dbReference type="KEGG" id="lmat:92510842"/>
<comment type="caution">
    <text evidence="2">The sequence shown here is derived from an EMBL/GenBank/DDBJ whole genome shotgun (WGS) entry which is preliminary data.</text>
</comment>
<feature type="compositionally biased region" description="Polar residues" evidence="1">
    <location>
        <begin position="19"/>
        <end position="30"/>
    </location>
</feature>
<dbReference type="Proteomes" id="UP000673552">
    <property type="component" value="Chromosome 36"/>
</dbReference>
<proteinExistence type="predicted"/>
<feature type="compositionally biased region" description="Basic and acidic residues" evidence="1">
    <location>
        <begin position="80"/>
        <end position="89"/>
    </location>
</feature>
<feature type="region of interest" description="Disordered" evidence="1">
    <location>
        <begin position="116"/>
        <end position="154"/>
    </location>
</feature>
<dbReference type="EMBL" id="JAFEUZ010000036">
    <property type="protein sequence ID" value="KAG5464498.1"/>
    <property type="molecule type" value="Genomic_DNA"/>
</dbReference>
<feature type="region of interest" description="Disordered" evidence="1">
    <location>
        <begin position="1"/>
        <end position="30"/>
    </location>
</feature>
<feature type="compositionally biased region" description="Polar residues" evidence="1">
    <location>
        <begin position="137"/>
        <end position="154"/>
    </location>
</feature>
<evidence type="ECO:0000313" key="3">
    <source>
        <dbReference type="Proteomes" id="UP000673552"/>
    </source>
</evidence>
<sequence>MGSVLPPSPPARQRWKRGASNTRSGDTAQKGQLEKFLRERLENWDKEAAEVVVVWGRVGGMCSPEYHSQLRKALTTLSETHNKEQRRESSQIQTHLNSKISGHRLADDFWTRTQEKLDAAQQHRDRQLQCQQRREANGQTTAPRSPTHQLRSPSCSDQLCILGVRSTPVSSRLTSVGGPHVLLTPAPPTTPPCSSRHAGGGGAAQLGAQRALRLELEVSNAEGSEKRTELRLPLNERSDCTQSGTGSDDSISVILSAADDHEVSAASSTPTATPSQPGSCVSSTFIVRRRRRVHGRLTSSSIVALQYTTRSSRAISGTPSPVAPSPPQRTHRTSFHRSSITNSDAAPKGPTDAEAYAASSLFSMDASLPFPSRAVTAIFASRSSSCEKLSGSGRRRSTGERRVDSSMHMGRERSRREGNAEAQESATSASLQILAPIDKGLRADELSSTSSAASYLNRSDGEPP</sequence>